<dbReference type="InterPro" id="IPR036179">
    <property type="entry name" value="Ig-like_dom_sf"/>
</dbReference>
<dbReference type="SUPFAM" id="SSF48726">
    <property type="entry name" value="Immunoglobulin"/>
    <property type="match status" value="3"/>
</dbReference>
<keyword evidence="13" id="KW-1185">Reference proteome</keyword>
<dbReference type="InterPro" id="IPR013106">
    <property type="entry name" value="Ig_V-set"/>
</dbReference>
<dbReference type="GO" id="GO:0005102">
    <property type="term" value="F:signaling receptor binding"/>
    <property type="evidence" value="ECO:0007669"/>
    <property type="project" value="TreeGrafter"/>
</dbReference>
<keyword evidence="7" id="KW-0325">Glycoprotein</keyword>
<keyword evidence="4 10" id="KW-1133">Transmembrane helix</keyword>
<keyword evidence="6" id="KW-1015">Disulfide bond</keyword>
<dbReference type="PANTHER" id="PTHR24100">
    <property type="entry name" value="BUTYROPHILIN"/>
    <property type="match status" value="1"/>
</dbReference>
<dbReference type="Pfam" id="PF07686">
    <property type="entry name" value="V-set"/>
    <property type="match status" value="1"/>
</dbReference>
<evidence type="ECO:0000313" key="13">
    <source>
        <dbReference type="Proteomes" id="UP000287033"/>
    </source>
</evidence>
<name>A0A401RPE5_CHIPU</name>
<dbReference type="Pfam" id="PF22705">
    <property type="entry name" value="C2-set_3"/>
    <property type="match status" value="2"/>
</dbReference>
<evidence type="ECO:0000256" key="3">
    <source>
        <dbReference type="ARBA" id="ARBA00022729"/>
    </source>
</evidence>
<evidence type="ECO:0000256" key="4">
    <source>
        <dbReference type="ARBA" id="ARBA00022989"/>
    </source>
</evidence>
<dbReference type="InterPro" id="IPR003599">
    <property type="entry name" value="Ig_sub"/>
</dbReference>
<evidence type="ECO:0000256" key="7">
    <source>
        <dbReference type="ARBA" id="ARBA00023180"/>
    </source>
</evidence>
<feature type="domain" description="Ig-like" evidence="11">
    <location>
        <begin position="387"/>
        <end position="466"/>
    </location>
</feature>
<dbReference type="OrthoDB" id="10055806at2759"/>
<dbReference type="FunFam" id="2.60.40.10:FF:000088">
    <property type="entry name" value="Butyrophilin subfamily 1 member A1"/>
    <property type="match status" value="1"/>
</dbReference>
<dbReference type="PROSITE" id="PS50835">
    <property type="entry name" value="IG_LIKE"/>
    <property type="match status" value="3"/>
</dbReference>
<dbReference type="InterPro" id="IPR007743">
    <property type="entry name" value="Immunity-related_GTPase-like"/>
</dbReference>
<reference evidence="12 13" key="1">
    <citation type="journal article" date="2018" name="Nat. Ecol. Evol.">
        <title>Shark genomes provide insights into elasmobranch evolution and the origin of vertebrates.</title>
        <authorList>
            <person name="Hara Y"/>
            <person name="Yamaguchi K"/>
            <person name="Onimaru K"/>
            <person name="Kadota M"/>
            <person name="Koyanagi M"/>
            <person name="Keeley SD"/>
            <person name="Tatsumi K"/>
            <person name="Tanaka K"/>
            <person name="Motone F"/>
            <person name="Kageyama Y"/>
            <person name="Nozu R"/>
            <person name="Adachi N"/>
            <person name="Nishimura O"/>
            <person name="Nakagawa R"/>
            <person name="Tanegashima C"/>
            <person name="Kiyatake I"/>
            <person name="Matsumoto R"/>
            <person name="Murakumo K"/>
            <person name="Nishida K"/>
            <person name="Terakita A"/>
            <person name="Kuratani S"/>
            <person name="Sato K"/>
            <person name="Hyodo S Kuraku.S."/>
        </authorList>
    </citation>
    <scope>NUCLEOTIDE SEQUENCE [LARGE SCALE GENOMIC DNA]</scope>
</reference>
<dbReference type="InterPro" id="IPR007110">
    <property type="entry name" value="Ig-like_dom"/>
</dbReference>
<evidence type="ECO:0000256" key="5">
    <source>
        <dbReference type="ARBA" id="ARBA00023136"/>
    </source>
</evidence>
<comment type="caution">
    <text evidence="12">The sequence shown here is derived from an EMBL/GenBank/DDBJ whole genome shotgun (WGS) entry which is preliminary data.</text>
</comment>
<sequence>MKDECVFLISREDLDKYEFPELCSAVDAILPETKKNVFSFSLPNRSIDVIKKKQEGLKIFIHGVAAASAGCGAIPIPGLSLACDLALITSALLFMHNVLGLNTSAIEKLAKPLGKSVSELRANTNDTWIFEEINPNLVQMLLMWNATMLLLTAAEPVLDFVPVFGAIFGLGLFAVPGLFLVGCDSDRFILQAGDDLIIPCYFYSQNEPQLITVQWEKLGAGRLVQRYQINKTLFDQLDPDYRNRAQMFEKEIAEGNVSLRLDNVRLSDTGTYRLNVNATSGAGHKDITIQVGAIGRSPRFYSFVTKKNDSVLVCESTGWYPVPNVTWQNPAWRNITKSSQTHETDSRDGTVWVRSAMTFPSGSKGSSTCTIWNPLLHQGISSTYTLPAIGYGPYIQSRVTGGGRSVLTCQSSGWYPTPEVSWHNDLGDTMTRFLLTELTNSTDGSVSVKSSLKLKAGLSGNYTCTIWNPVLEQGLFHRFTVLSEYTHRLSVCVIVGACYHWCML</sequence>
<dbReference type="InterPro" id="IPR013783">
    <property type="entry name" value="Ig-like_fold"/>
</dbReference>
<feature type="domain" description="Ig-like" evidence="11">
    <location>
        <begin position="176"/>
        <end position="290"/>
    </location>
</feature>
<dbReference type="AlphaFoldDB" id="A0A401RPE5"/>
<dbReference type="GO" id="GO:0050852">
    <property type="term" value="P:T cell receptor signaling pathway"/>
    <property type="evidence" value="ECO:0007669"/>
    <property type="project" value="TreeGrafter"/>
</dbReference>
<dbReference type="Pfam" id="PF05049">
    <property type="entry name" value="IIGP"/>
    <property type="match status" value="1"/>
</dbReference>
<evidence type="ECO:0000256" key="8">
    <source>
        <dbReference type="ARBA" id="ARBA00023319"/>
    </source>
</evidence>
<accession>A0A401RPE5</accession>
<evidence type="ECO:0000256" key="9">
    <source>
        <dbReference type="ARBA" id="ARBA00038221"/>
    </source>
</evidence>
<dbReference type="GO" id="GO:0050863">
    <property type="term" value="P:regulation of T cell activation"/>
    <property type="evidence" value="ECO:0007669"/>
    <property type="project" value="UniProtKB-ARBA"/>
</dbReference>
<proteinExistence type="inferred from homology"/>
<keyword evidence="5 10" id="KW-0472">Membrane</keyword>
<keyword evidence="3" id="KW-0732">Signal</keyword>
<gene>
    <name evidence="12" type="ORF">chiPu_0018680</name>
</gene>
<comment type="subcellular location">
    <subcellularLocation>
        <location evidence="1">Membrane</location>
    </subcellularLocation>
</comment>
<dbReference type="Proteomes" id="UP000287033">
    <property type="component" value="Unassembled WGS sequence"/>
</dbReference>
<dbReference type="InterPro" id="IPR050504">
    <property type="entry name" value="IgSF_BTN/MOG"/>
</dbReference>
<organism evidence="12 13">
    <name type="scientific">Chiloscyllium punctatum</name>
    <name type="common">Brownbanded bambooshark</name>
    <name type="synonym">Hemiscyllium punctatum</name>
    <dbReference type="NCBI Taxonomy" id="137246"/>
    <lineage>
        <taxon>Eukaryota</taxon>
        <taxon>Metazoa</taxon>
        <taxon>Chordata</taxon>
        <taxon>Craniata</taxon>
        <taxon>Vertebrata</taxon>
        <taxon>Chondrichthyes</taxon>
        <taxon>Elasmobranchii</taxon>
        <taxon>Galeomorphii</taxon>
        <taxon>Galeoidea</taxon>
        <taxon>Orectolobiformes</taxon>
        <taxon>Hemiscylliidae</taxon>
        <taxon>Chiloscyllium</taxon>
    </lineage>
</organism>
<evidence type="ECO:0000256" key="1">
    <source>
        <dbReference type="ARBA" id="ARBA00004370"/>
    </source>
</evidence>
<feature type="domain" description="Ig-like" evidence="11">
    <location>
        <begin position="298"/>
        <end position="381"/>
    </location>
</feature>
<dbReference type="GO" id="GO:0001817">
    <property type="term" value="P:regulation of cytokine production"/>
    <property type="evidence" value="ECO:0007669"/>
    <property type="project" value="TreeGrafter"/>
</dbReference>
<evidence type="ECO:0000256" key="6">
    <source>
        <dbReference type="ARBA" id="ARBA00023157"/>
    </source>
</evidence>
<dbReference type="GO" id="GO:1903037">
    <property type="term" value="P:regulation of leukocyte cell-cell adhesion"/>
    <property type="evidence" value="ECO:0007669"/>
    <property type="project" value="UniProtKB-ARBA"/>
</dbReference>
<dbReference type="SMART" id="SM00409">
    <property type="entry name" value="IG"/>
    <property type="match status" value="2"/>
</dbReference>
<dbReference type="EMBL" id="BEZZ01001651">
    <property type="protein sequence ID" value="GCC20013.1"/>
    <property type="molecule type" value="Genomic_DNA"/>
</dbReference>
<dbReference type="STRING" id="137246.A0A401RPE5"/>
<keyword evidence="2 10" id="KW-0812">Transmembrane</keyword>
<dbReference type="GO" id="GO:0009897">
    <property type="term" value="C:external side of plasma membrane"/>
    <property type="evidence" value="ECO:0007669"/>
    <property type="project" value="TreeGrafter"/>
</dbReference>
<feature type="transmembrane region" description="Helical" evidence="10">
    <location>
        <begin position="160"/>
        <end position="181"/>
    </location>
</feature>
<dbReference type="Gene3D" id="2.60.40.10">
    <property type="entry name" value="Immunoglobulins"/>
    <property type="match status" value="3"/>
</dbReference>
<keyword evidence="8" id="KW-0393">Immunoglobulin domain</keyword>
<evidence type="ECO:0000256" key="10">
    <source>
        <dbReference type="SAM" id="Phobius"/>
    </source>
</evidence>
<evidence type="ECO:0000313" key="12">
    <source>
        <dbReference type="EMBL" id="GCC20013.1"/>
    </source>
</evidence>
<protein>
    <recommendedName>
        <fullName evidence="11">Ig-like domain-containing protein</fullName>
    </recommendedName>
</protein>
<evidence type="ECO:0000256" key="2">
    <source>
        <dbReference type="ARBA" id="ARBA00022692"/>
    </source>
</evidence>
<dbReference type="GO" id="GO:0042110">
    <property type="term" value="P:T cell activation"/>
    <property type="evidence" value="ECO:0007669"/>
    <property type="project" value="UniProtKB-ARBA"/>
</dbReference>
<dbReference type="InterPro" id="IPR053896">
    <property type="entry name" value="BTN3A2-like_Ig-C"/>
</dbReference>
<dbReference type="GO" id="GO:0005525">
    <property type="term" value="F:GTP binding"/>
    <property type="evidence" value="ECO:0007669"/>
    <property type="project" value="InterPro"/>
</dbReference>
<feature type="transmembrane region" description="Helical" evidence="10">
    <location>
        <begin position="59"/>
        <end position="79"/>
    </location>
</feature>
<evidence type="ECO:0000259" key="11">
    <source>
        <dbReference type="PROSITE" id="PS50835"/>
    </source>
</evidence>
<dbReference type="FunFam" id="2.60.40.10:FF:000142">
    <property type="entry name" value="V-set domain-containing T-cell activation inhibitor 1"/>
    <property type="match status" value="1"/>
</dbReference>
<comment type="similarity">
    <text evidence="9">Belongs to the SKINT family.</text>
</comment>